<proteinExistence type="inferred from homology"/>
<dbReference type="GO" id="GO:0003677">
    <property type="term" value="F:DNA binding"/>
    <property type="evidence" value="ECO:0007669"/>
    <property type="project" value="UniProtKB-KW"/>
</dbReference>
<dbReference type="GO" id="GO:0005524">
    <property type="term" value="F:ATP binding"/>
    <property type="evidence" value="ECO:0007669"/>
    <property type="project" value="UniProtKB-KW"/>
</dbReference>
<keyword evidence="9" id="KW-1185">Reference proteome</keyword>
<dbReference type="AlphaFoldDB" id="A0A392PNC9"/>
<dbReference type="PANTHER" id="PTHR45797">
    <property type="entry name" value="RAD54-LIKE"/>
    <property type="match status" value="1"/>
</dbReference>
<dbReference type="EMBL" id="LXQA010087086">
    <property type="protein sequence ID" value="MCI13147.1"/>
    <property type="molecule type" value="Genomic_DNA"/>
</dbReference>
<evidence type="ECO:0000313" key="9">
    <source>
        <dbReference type="Proteomes" id="UP000265520"/>
    </source>
</evidence>
<keyword evidence="7" id="KW-0539">Nucleus</keyword>
<protein>
    <submittedName>
        <fullName evidence="8">Transcriptional regulator ATRX</fullName>
    </submittedName>
</protein>
<accession>A0A392PNC9</accession>
<evidence type="ECO:0000256" key="7">
    <source>
        <dbReference type="ARBA" id="ARBA00023242"/>
    </source>
</evidence>
<name>A0A392PNC9_9FABA</name>
<evidence type="ECO:0000256" key="4">
    <source>
        <dbReference type="ARBA" id="ARBA00022806"/>
    </source>
</evidence>
<comment type="subcellular location">
    <subcellularLocation>
        <location evidence="1">Nucleus</location>
    </subcellularLocation>
</comment>
<comment type="caution">
    <text evidence="8">The sequence shown here is derived from an EMBL/GenBank/DDBJ whole genome shotgun (WGS) entry which is preliminary data.</text>
</comment>
<dbReference type="GO" id="GO:0005634">
    <property type="term" value="C:nucleus"/>
    <property type="evidence" value="ECO:0007669"/>
    <property type="project" value="UniProtKB-SubCell"/>
</dbReference>
<keyword evidence="3" id="KW-0547">Nucleotide-binding</keyword>
<keyword evidence="6" id="KW-0238">DNA-binding</keyword>
<dbReference type="GO" id="GO:0016887">
    <property type="term" value="F:ATP hydrolysis activity"/>
    <property type="evidence" value="ECO:0007669"/>
    <property type="project" value="InterPro"/>
</dbReference>
<comment type="similarity">
    <text evidence="2">Belongs to the SNF2/RAD54 helicase family.</text>
</comment>
<dbReference type="PANTHER" id="PTHR45797:SF1">
    <property type="entry name" value="HELICASE ARIP4"/>
    <property type="match status" value="1"/>
</dbReference>
<evidence type="ECO:0000256" key="5">
    <source>
        <dbReference type="ARBA" id="ARBA00022840"/>
    </source>
</evidence>
<evidence type="ECO:0000313" key="8">
    <source>
        <dbReference type="EMBL" id="MCI13147.1"/>
    </source>
</evidence>
<keyword evidence="4" id="KW-0378">Hydrolase</keyword>
<dbReference type="Proteomes" id="UP000265520">
    <property type="component" value="Unassembled WGS sequence"/>
</dbReference>
<sequence>TKRRRKKKIRRILDDTELGEETKKKIAIEKERQERLKSLRVQFSASSFDNSSAGCNGSSSEGASVEILGDALAGYIVNVVREKGEEAVRIPPSLSAKLKTHQVIYLTDCYFFFFPGFKYNFPFFLGIFILHNVVQ</sequence>
<evidence type="ECO:0000256" key="3">
    <source>
        <dbReference type="ARBA" id="ARBA00022741"/>
    </source>
</evidence>
<keyword evidence="5" id="KW-0067">ATP-binding</keyword>
<evidence type="ECO:0000256" key="2">
    <source>
        <dbReference type="ARBA" id="ARBA00007025"/>
    </source>
</evidence>
<evidence type="ECO:0000256" key="1">
    <source>
        <dbReference type="ARBA" id="ARBA00004123"/>
    </source>
</evidence>
<evidence type="ECO:0000256" key="6">
    <source>
        <dbReference type="ARBA" id="ARBA00023125"/>
    </source>
</evidence>
<dbReference type="GO" id="GO:0004386">
    <property type="term" value="F:helicase activity"/>
    <property type="evidence" value="ECO:0007669"/>
    <property type="project" value="UniProtKB-KW"/>
</dbReference>
<organism evidence="8 9">
    <name type="scientific">Trifolium medium</name>
    <dbReference type="NCBI Taxonomy" id="97028"/>
    <lineage>
        <taxon>Eukaryota</taxon>
        <taxon>Viridiplantae</taxon>
        <taxon>Streptophyta</taxon>
        <taxon>Embryophyta</taxon>
        <taxon>Tracheophyta</taxon>
        <taxon>Spermatophyta</taxon>
        <taxon>Magnoliopsida</taxon>
        <taxon>eudicotyledons</taxon>
        <taxon>Gunneridae</taxon>
        <taxon>Pentapetalae</taxon>
        <taxon>rosids</taxon>
        <taxon>fabids</taxon>
        <taxon>Fabales</taxon>
        <taxon>Fabaceae</taxon>
        <taxon>Papilionoideae</taxon>
        <taxon>50 kb inversion clade</taxon>
        <taxon>NPAAA clade</taxon>
        <taxon>Hologalegina</taxon>
        <taxon>IRL clade</taxon>
        <taxon>Trifolieae</taxon>
        <taxon>Trifolium</taxon>
    </lineage>
</organism>
<keyword evidence="4" id="KW-0347">Helicase</keyword>
<feature type="non-terminal residue" evidence="8">
    <location>
        <position position="1"/>
    </location>
</feature>
<dbReference type="InterPro" id="IPR044574">
    <property type="entry name" value="ARIP4-like"/>
</dbReference>
<reference evidence="8 9" key="1">
    <citation type="journal article" date="2018" name="Front. Plant Sci.">
        <title>Red Clover (Trifolium pratense) and Zigzag Clover (T. medium) - A Picture of Genomic Similarities and Differences.</title>
        <authorList>
            <person name="Dluhosova J."/>
            <person name="Istvanek J."/>
            <person name="Nedelnik J."/>
            <person name="Repkova J."/>
        </authorList>
    </citation>
    <scope>NUCLEOTIDE SEQUENCE [LARGE SCALE GENOMIC DNA]</scope>
    <source>
        <strain evidence="9">cv. 10/8</strain>
        <tissue evidence="8">Leaf</tissue>
    </source>
</reference>